<evidence type="ECO:0000256" key="2">
    <source>
        <dbReference type="ARBA" id="ARBA00022723"/>
    </source>
</evidence>
<evidence type="ECO:0000256" key="4">
    <source>
        <dbReference type="ARBA" id="ARBA00023008"/>
    </source>
</evidence>
<dbReference type="Gene3D" id="2.60.40.420">
    <property type="entry name" value="Cupredoxins - blue copper proteins"/>
    <property type="match status" value="2"/>
</dbReference>
<keyword evidence="2" id="KW-0479">Metal-binding</keyword>
<dbReference type="PANTHER" id="PTHR11709">
    <property type="entry name" value="MULTI-COPPER OXIDASE"/>
    <property type="match status" value="1"/>
</dbReference>
<keyword evidence="3" id="KW-0560">Oxidoreductase</keyword>
<accession>A0AAN7YGU0</accession>
<comment type="caution">
    <text evidence="7">The sequence shown here is derived from an EMBL/GenBank/DDBJ whole genome shotgun (WGS) entry which is preliminary data.</text>
</comment>
<gene>
    <name evidence="7" type="primary">lcc1_1</name>
    <name evidence="7" type="ORF">LTR05_003524</name>
</gene>
<name>A0AAN7YGU0_9EURO</name>
<sequence length="245" mass="27680">MRLPDDTQRHPDRPRYPSTDGSCYNIPQNRQCWSPGYDIDINIETTWPTTGKVVSYTLDVQNKTLAPDGHPRPVHAINGQFPGLTIRARWVDTLRITVKNSLQHNGASSHWHGVRQWQINPMDGANGITECPLALGQSETYTFLETQYGTTWYHSHHSSQYGDGVWGTIVIDEPSSANWDIDLGVLPVQDWFYDTSETIMYRLARAQIRNQPVANNILVDGTTVNSAGGGAYHRNTIEKDKKYLL</sequence>
<proteinExistence type="inferred from homology"/>
<keyword evidence="8" id="KW-1185">Reference proteome</keyword>
<dbReference type="AlphaFoldDB" id="A0AAN7YGU0"/>
<dbReference type="EMBL" id="JAVRRJ010000003">
    <property type="protein sequence ID" value="KAK5086356.1"/>
    <property type="molecule type" value="Genomic_DNA"/>
</dbReference>
<dbReference type="GO" id="GO:0005507">
    <property type="term" value="F:copper ion binding"/>
    <property type="evidence" value="ECO:0007669"/>
    <property type="project" value="InterPro"/>
</dbReference>
<evidence type="ECO:0000256" key="1">
    <source>
        <dbReference type="ARBA" id="ARBA00010609"/>
    </source>
</evidence>
<dbReference type="InterPro" id="IPR011707">
    <property type="entry name" value="Cu-oxidase-like_N"/>
</dbReference>
<dbReference type="InterPro" id="IPR008972">
    <property type="entry name" value="Cupredoxin"/>
</dbReference>
<dbReference type="Proteomes" id="UP001309876">
    <property type="component" value="Unassembled WGS sequence"/>
</dbReference>
<organism evidence="7 8">
    <name type="scientific">Lithohypha guttulata</name>
    <dbReference type="NCBI Taxonomy" id="1690604"/>
    <lineage>
        <taxon>Eukaryota</taxon>
        <taxon>Fungi</taxon>
        <taxon>Dikarya</taxon>
        <taxon>Ascomycota</taxon>
        <taxon>Pezizomycotina</taxon>
        <taxon>Eurotiomycetes</taxon>
        <taxon>Chaetothyriomycetidae</taxon>
        <taxon>Chaetothyriales</taxon>
        <taxon>Trichomeriaceae</taxon>
        <taxon>Lithohypha</taxon>
    </lineage>
</organism>
<protein>
    <submittedName>
        <fullName evidence="7">Laccase, multicopper oxidase, benzenediol:oxygen oxidorectuctase</fullName>
    </submittedName>
</protein>
<evidence type="ECO:0000313" key="8">
    <source>
        <dbReference type="Proteomes" id="UP001309876"/>
    </source>
</evidence>
<dbReference type="Pfam" id="PF07732">
    <property type="entry name" value="Cu-oxidase_3"/>
    <property type="match status" value="1"/>
</dbReference>
<reference evidence="7 8" key="1">
    <citation type="submission" date="2023-08" db="EMBL/GenBank/DDBJ databases">
        <title>Black Yeasts Isolated from many extreme environments.</title>
        <authorList>
            <person name="Coleine C."/>
            <person name="Stajich J.E."/>
            <person name="Selbmann L."/>
        </authorList>
    </citation>
    <scope>NUCLEOTIDE SEQUENCE [LARGE SCALE GENOMIC DNA]</scope>
    <source>
        <strain evidence="7 8">CCFEE 5910</strain>
    </source>
</reference>
<evidence type="ECO:0000256" key="3">
    <source>
        <dbReference type="ARBA" id="ARBA00023002"/>
    </source>
</evidence>
<feature type="region of interest" description="Disordered" evidence="5">
    <location>
        <begin position="1"/>
        <end position="21"/>
    </location>
</feature>
<dbReference type="InterPro" id="IPR045087">
    <property type="entry name" value="Cu-oxidase_fam"/>
</dbReference>
<feature type="domain" description="Plastocyanin-like" evidence="6">
    <location>
        <begin position="60"/>
        <end position="175"/>
    </location>
</feature>
<dbReference type="PANTHER" id="PTHR11709:SF414">
    <property type="entry name" value="ADR239WP"/>
    <property type="match status" value="1"/>
</dbReference>
<evidence type="ECO:0000313" key="7">
    <source>
        <dbReference type="EMBL" id="KAK5086356.1"/>
    </source>
</evidence>
<dbReference type="GO" id="GO:0016491">
    <property type="term" value="F:oxidoreductase activity"/>
    <property type="evidence" value="ECO:0007669"/>
    <property type="project" value="UniProtKB-KW"/>
</dbReference>
<dbReference type="SUPFAM" id="SSF49503">
    <property type="entry name" value="Cupredoxins"/>
    <property type="match status" value="2"/>
</dbReference>
<keyword evidence="4" id="KW-0186">Copper</keyword>
<dbReference type="FunFam" id="2.60.40.420:FF:000021">
    <property type="entry name" value="Extracellular dihydrogeodin oxidase/laccase"/>
    <property type="match status" value="1"/>
</dbReference>
<evidence type="ECO:0000259" key="6">
    <source>
        <dbReference type="Pfam" id="PF07732"/>
    </source>
</evidence>
<comment type="similarity">
    <text evidence="1">Belongs to the multicopper oxidase family.</text>
</comment>
<feature type="compositionally biased region" description="Basic and acidic residues" evidence="5">
    <location>
        <begin position="1"/>
        <end position="15"/>
    </location>
</feature>
<evidence type="ECO:0000256" key="5">
    <source>
        <dbReference type="SAM" id="MobiDB-lite"/>
    </source>
</evidence>